<dbReference type="InterPro" id="IPR036396">
    <property type="entry name" value="Cyt_P450_sf"/>
</dbReference>
<feature type="chain" id="PRO_5016360405" description="Cytochrome P450" evidence="1">
    <location>
        <begin position="27"/>
        <end position="469"/>
    </location>
</feature>
<dbReference type="GO" id="GO:0016705">
    <property type="term" value="F:oxidoreductase activity, acting on paired donors, with incorporation or reduction of molecular oxygen"/>
    <property type="evidence" value="ECO:0007669"/>
    <property type="project" value="InterPro"/>
</dbReference>
<dbReference type="RefSeq" id="XP_025485672.1">
    <property type="nucleotide sequence ID" value="XM_025637200.1"/>
</dbReference>
<dbReference type="Proteomes" id="UP000248340">
    <property type="component" value="Unassembled WGS sequence"/>
</dbReference>
<feature type="signal peptide" evidence="1">
    <location>
        <begin position="1"/>
        <end position="26"/>
    </location>
</feature>
<dbReference type="VEuPathDB" id="FungiDB:BO82DRAFT_370178"/>
<dbReference type="Gene3D" id="1.10.630.10">
    <property type="entry name" value="Cytochrome P450"/>
    <property type="match status" value="1"/>
</dbReference>
<proteinExistence type="predicted"/>
<dbReference type="EMBL" id="KZ821792">
    <property type="protein sequence ID" value="PYH75472.1"/>
    <property type="molecule type" value="Genomic_DNA"/>
</dbReference>
<protein>
    <recommendedName>
        <fullName evidence="4">Cytochrome P450</fullName>
    </recommendedName>
</protein>
<evidence type="ECO:0000313" key="3">
    <source>
        <dbReference type="Proteomes" id="UP000248340"/>
    </source>
</evidence>
<evidence type="ECO:0000313" key="2">
    <source>
        <dbReference type="EMBL" id="PYH75472.1"/>
    </source>
</evidence>
<dbReference type="InterPro" id="IPR001128">
    <property type="entry name" value="Cyt_P450"/>
</dbReference>
<dbReference type="GO" id="GO:0020037">
    <property type="term" value="F:heme binding"/>
    <property type="evidence" value="ECO:0007669"/>
    <property type="project" value="InterPro"/>
</dbReference>
<dbReference type="STRING" id="1448315.A0A319D622"/>
<dbReference type="Pfam" id="PF00067">
    <property type="entry name" value="p450"/>
    <property type="match status" value="1"/>
</dbReference>
<reference evidence="2 3" key="1">
    <citation type="submission" date="2016-12" db="EMBL/GenBank/DDBJ databases">
        <title>The genomes of Aspergillus section Nigri reveals drivers in fungal speciation.</title>
        <authorList>
            <consortium name="DOE Joint Genome Institute"/>
            <person name="Vesth T.C."/>
            <person name="Nybo J."/>
            <person name="Theobald S."/>
            <person name="Brandl J."/>
            <person name="Frisvad J.C."/>
            <person name="Nielsen K.F."/>
            <person name="Lyhne E.K."/>
            <person name="Kogle M.E."/>
            <person name="Kuo A."/>
            <person name="Riley R."/>
            <person name="Clum A."/>
            <person name="Nolan M."/>
            <person name="Lipzen A."/>
            <person name="Salamov A."/>
            <person name="Henrissat B."/>
            <person name="Wiebenga A."/>
            <person name="De Vries R.P."/>
            <person name="Grigoriev I.V."/>
            <person name="Mortensen U.H."/>
            <person name="Andersen M.R."/>
            <person name="Baker S.E."/>
        </authorList>
    </citation>
    <scope>NUCLEOTIDE SEQUENCE [LARGE SCALE GENOMIC DNA]</scope>
    <source>
        <strain evidence="2 3">CBS 121591</strain>
    </source>
</reference>
<accession>A0A319D622</accession>
<sequence>MSEEVLLLVILVGAIVSYVLLRPCRSDEDTGDITRLEPNGDEDPIVTLKNSTVAMRAARAGAPTLKSLWRLNNPFVSDSAELQLSYRQALYKALGRVDDCAWGGIARVVANAVRPLLFRCTAPDGVCTITADLRQVSLNTSLAGVLKALFNIDNIACDNLSYMGSEIHRIATEGKRHALTPDASKHIPENVRRSADTLIQTLQDVFIDAAVSTELAETILYRVSGSPPPEEFNPLNLLLPAFEAPWRSTLYTLLAVLQSGPRSPEYALILRSCPPDHSPDPQSLAIAYESLRLYPPIRRISRVPESIDIEAIQRDPSIWGATAQQFDPGRFLTPDKQQIRSSLVGSQQFAWIPFAIGTMKCPSARGFSVRMIVVVVGEILRQLFPDDTPPEWNLDGEEWDTAARRGEVLRAGREEYQGVFKEKLDPFSSLTTHKQLALADAMRADCDKEMRRDRIEPDDRSVNHKPHRL</sequence>
<keyword evidence="1" id="KW-0732">Signal</keyword>
<evidence type="ECO:0008006" key="4">
    <source>
        <dbReference type="Google" id="ProtNLM"/>
    </source>
</evidence>
<dbReference type="OrthoDB" id="1470350at2759"/>
<dbReference type="GO" id="GO:0004497">
    <property type="term" value="F:monooxygenase activity"/>
    <property type="evidence" value="ECO:0007669"/>
    <property type="project" value="InterPro"/>
</dbReference>
<gene>
    <name evidence="2" type="ORF">BO82DRAFT_370178</name>
</gene>
<name>A0A319D622_9EURO</name>
<keyword evidence="3" id="KW-1185">Reference proteome</keyword>
<evidence type="ECO:0000256" key="1">
    <source>
        <dbReference type="SAM" id="SignalP"/>
    </source>
</evidence>
<organism evidence="2 3">
    <name type="scientific">Aspergillus uvarum CBS 121591</name>
    <dbReference type="NCBI Taxonomy" id="1448315"/>
    <lineage>
        <taxon>Eukaryota</taxon>
        <taxon>Fungi</taxon>
        <taxon>Dikarya</taxon>
        <taxon>Ascomycota</taxon>
        <taxon>Pezizomycotina</taxon>
        <taxon>Eurotiomycetes</taxon>
        <taxon>Eurotiomycetidae</taxon>
        <taxon>Eurotiales</taxon>
        <taxon>Aspergillaceae</taxon>
        <taxon>Aspergillus</taxon>
        <taxon>Aspergillus subgen. Circumdati</taxon>
    </lineage>
</organism>
<dbReference type="AlphaFoldDB" id="A0A319D622"/>
<dbReference type="SUPFAM" id="SSF48264">
    <property type="entry name" value="Cytochrome P450"/>
    <property type="match status" value="2"/>
</dbReference>
<dbReference type="GeneID" id="37139941"/>
<dbReference type="GO" id="GO:0005506">
    <property type="term" value="F:iron ion binding"/>
    <property type="evidence" value="ECO:0007669"/>
    <property type="project" value="InterPro"/>
</dbReference>